<accession>A0ACB5RHX1</accession>
<name>A0ACB5RHX1_9CLOT</name>
<gene>
    <name evidence="1" type="ORF">rsdtw13_39480</name>
</gene>
<proteinExistence type="predicted"/>
<comment type="caution">
    <text evidence="1">The sequence shown here is derived from an EMBL/GenBank/DDBJ whole genome shotgun (WGS) entry which is preliminary data.</text>
</comment>
<reference evidence="1" key="1">
    <citation type="journal article" date="2025" name="Int. J. Syst. Evol. Microbiol.">
        <title>Inconstantimicrobium mannanitabidum sp. nov., a novel member of the family Clostridiaceae isolated from anoxic soil under the treatment of reductive soil disinfestation.</title>
        <authorList>
            <person name="Ueki A."/>
            <person name="Tonouchi A."/>
            <person name="Honma S."/>
            <person name="Kaku N."/>
            <person name="Ueki K."/>
        </authorList>
    </citation>
    <scope>NUCLEOTIDE SEQUENCE</scope>
    <source>
        <strain evidence="1">TW13</strain>
    </source>
</reference>
<dbReference type="EMBL" id="BROD01000001">
    <property type="protein sequence ID" value="GKX68690.1"/>
    <property type="molecule type" value="Genomic_DNA"/>
</dbReference>
<keyword evidence="1" id="KW-0489">Methyltransferase</keyword>
<protein>
    <submittedName>
        <fullName evidence="1">DNA methylase</fullName>
    </submittedName>
</protein>
<organism evidence="1 2">
    <name type="scientific">Inconstantimicrobium mannanitabidum</name>
    <dbReference type="NCBI Taxonomy" id="1604901"/>
    <lineage>
        <taxon>Bacteria</taxon>
        <taxon>Bacillati</taxon>
        <taxon>Bacillota</taxon>
        <taxon>Clostridia</taxon>
        <taxon>Eubacteriales</taxon>
        <taxon>Clostridiaceae</taxon>
        <taxon>Inconstantimicrobium</taxon>
    </lineage>
</organism>
<sequence>MFHYVILPNPSHNRIYFNSAIKIAKNELLAIAESMQLRLEIIEDKESELPASIYFSTETPLSEAEMQRLGTFSMYYALFEIVQDGLLRPVLVKDFHVFPESMNQILRYSGKTNEQFTRLMVNLAVSACKTSSSKIKLIDPMCGKGTTLYEGLIRGFDVVGIDMNAKWIQETKTFVVKYLQEGKFKYNTRNEKRTANGKKIADLFVLNTAAEKSEYNLGNVQSLEIFTSDARNAKMLIKQNSCDILVSDLPYGVQHASKSDADSKLSRSPLQLLNECCIAWKYIMKSKGAIVLSFNEFTLKYKDAAKVFQDNGFIVLEDEPYNGYLHRVDQAINRNLIVVQKP</sequence>
<evidence type="ECO:0000313" key="1">
    <source>
        <dbReference type="EMBL" id="GKX68690.1"/>
    </source>
</evidence>
<keyword evidence="2" id="KW-1185">Reference proteome</keyword>
<keyword evidence="1" id="KW-0808">Transferase</keyword>
<evidence type="ECO:0000313" key="2">
    <source>
        <dbReference type="Proteomes" id="UP001058074"/>
    </source>
</evidence>
<dbReference type="Proteomes" id="UP001058074">
    <property type="component" value="Unassembled WGS sequence"/>
</dbReference>